<dbReference type="EMBL" id="CP010026">
    <property type="protein sequence ID" value="AJZ59467.1"/>
    <property type="molecule type" value="Genomic_DNA"/>
</dbReference>
<dbReference type="SUPFAM" id="SSF48452">
    <property type="entry name" value="TPR-like"/>
    <property type="match status" value="2"/>
</dbReference>
<accession>A0AAU8T6Q4</accession>
<dbReference type="RefSeq" id="WP_046565918.1">
    <property type="nucleotide sequence ID" value="NZ_CP010026.1"/>
</dbReference>
<evidence type="ECO:0000259" key="2">
    <source>
        <dbReference type="Pfam" id="PF13283"/>
    </source>
</evidence>
<dbReference type="Pfam" id="PF13283">
    <property type="entry name" value="NfrA_C"/>
    <property type="match status" value="1"/>
</dbReference>
<dbReference type="GeneID" id="66514268"/>
<reference evidence="3 4" key="1">
    <citation type="journal article" date="2015" name="Genome Announc.">
        <title>Complete genome sequences for 59 burkholderia isolates, both pathogenic and near neighbor.</title>
        <authorList>
            <person name="Johnson S.L."/>
            <person name="Bishop-Lilly K.A."/>
            <person name="Ladner J.T."/>
            <person name="Daligault H.E."/>
            <person name="Davenport K.W."/>
            <person name="Jaissle J."/>
            <person name="Frey K.G."/>
            <person name="Koroleva G.I."/>
            <person name="Bruce D.C."/>
            <person name="Coyne S.R."/>
            <person name="Broomall S.M."/>
            <person name="Li P.E."/>
            <person name="Teshima H."/>
            <person name="Gibbons H.S."/>
            <person name="Palacios G.F."/>
            <person name="Rosenzweig C.N."/>
            <person name="Redden C.L."/>
            <person name="Xu Y."/>
            <person name="Minogue T.D."/>
            <person name="Chain P.S."/>
        </authorList>
    </citation>
    <scope>NUCLEOTIDE SEQUENCE [LARGE SCALE GENOMIC DNA]</scope>
    <source>
        <strain evidence="3 4">ATCC BAA-463</strain>
    </source>
</reference>
<evidence type="ECO:0000313" key="4">
    <source>
        <dbReference type="Proteomes" id="UP000032614"/>
    </source>
</evidence>
<sequence length="853" mass="90928">MSDSFFFSLRAVAAATVTGALCLSGATAYGQSTAATPQPAASGQNTLPLSGAAYRVAQAAYAAYERGDYTGAVERAREAIRQRPDVVSLRVLLANSLAALRRYSEASRSLGDAIAQIGRDPALVSRRKQIDALNVSTRAVARAGRQQPADPDVLTGAALTAAQQAYKAYAAKDFAGTVKYANEAISLRPDLLRLRLLLIDAASAAGQDTEAWNADLDASKRFGDTDELRLRRSFIGNRLAPKSSAASYAAFRKGDYAQAATLARETVAYAPDQVGYRIQLMDVLFAANDLPGVQAAASDAIAADDTEIMPLTLRGYVLAAQCKTADAEADFARALQANDATQRNKRVARVIIADVWIAEGQPQRALDLLAPLKMNGDDTDPPIALRRAQARRLLAHAPAVAANASSTATASTASTASTDSLAPATQIDPAHRPVIDCVVDQFGASCDVYAADRGFAAARAAATAAAANDRAGAVGHAREAVKAAPDDPQHRVELINALSTAGNDSAASREAQKMIDAGMLDAMPDLSAAYIAQRAGDNKVAFQRFSMADKAGTMPASAYADAGYAAVNAYRNREAAQYFERAIDASAKPGDDTPPATPAQLNEMRSAHAEATRNWGFDASLNYRGAGMQPGYASSPTPGTSNNWQAGVEAYWRPFGSLGDRMFELYARGYESFGVKNGGASGVDTLQATIGARAKPFSQIDAIVAFERIIPIGSQVNPDWLARLAYSGGYGIERRVDVPSWWTAQIYAETGTYLNAGSVYATTNLEVGRTYRMDRYSPKWTVFPYAVIGADYDSSVDHSIPLGAGVGISTRYWFRDSKYDAPRSYVDLSVQYRWKISGDDRARGVFFGAIYSY</sequence>
<dbReference type="Pfam" id="PF14559">
    <property type="entry name" value="TPR_19"/>
    <property type="match status" value="1"/>
</dbReference>
<dbReference type="InterPro" id="IPR025137">
    <property type="entry name" value="NfrA_C"/>
</dbReference>
<dbReference type="InterPro" id="IPR011990">
    <property type="entry name" value="TPR-like_helical_dom_sf"/>
</dbReference>
<gene>
    <name evidence="3" type="ORF">OI25_230</name>
</gene>
<keyword evidence="1" id="KW-0732">Signal</keyword>
<evidence type="ECO:0000313" key="3">
    <source>
        <dbReference type="EMBL" id="AJZ59467.1"/>
    </source>
</evidence>
<protein>
    <submittedName>
        <fullName evidence="3">TPR repeat family protein</fullName>
    </submittedName>
</protein>
<dbReference type="AlphaFoldDB" id="A0AAU8T6Q4"/>
<dbReference type="SUPFAM" id="SSF81901">
    <property type="entry name" value="HCP-like"/>
    <property type="match status" value="1"/>
</dbReference>
<name>A0AAU8T6Q4_9BURK</name>
<dbReference type="KEGG" id="bfn:OI25_230"/>
<dbReference type="Proteomes" id="UP000032614">
    <property type="component" value="Chromosome 1"/>
</dbReference>
<feature type="domain" description="Bacteriophage N4 adsorption protein A C-terminal" evidence="2">
    <location>
        <begin position="679"/>
        <end position="848"/>
    </location>
</feature>
<dbReference type="Gene3D" id="1.25.40.10">
    <property type="entry name" value="Tetratricopeptide repeat domain"/>
    <property type="match status" value="3"/>
</dbReference>
<feature type="chain" id="PRO_5043470912" evidence="1">
    <location>
        <begin position="29"/>
        <end position="853"/>
    </location>
</feature>
<dbReference type="InterPro" id="IPR019734">
    <property type="entry name" value="TPR_rpt"/>
</dbReference>
<feature type="signal peptide" evidence="1">
    <location>
        <begin position="1"/>
        <end position="28"/>
    </location>
</feature>
<proteinExistence type="predicted"/>
<dbReference type="SMART" id="SM00028">
    <property type="entry name" value="TPR"/>
    <property type="match status" value="5"/>
</dbReference>
<evidence type="ECO:0000256" key="1">
    <source>
        <dbReference type="SAM" id="SignalP"/>
    </source>
</evidence>
<organism evidence="3 4">
    <name type="scientific">Paraburkholderia fungorum</name>
    <dbReference type="NCBI Taxonomy" id="134537"/>
    <lineage>
        <taxon>Bacteria</taxon>
        <taxon>Pseudomonadati</taxon>
        <taxon>Pseudomonadota</taxon>
        <taxon>Betaproteobacteria</taxon>
        <taxon>Burkholderiales</taxon>
        <taxon>Burkholderiaceae</taxon>
        <taxon>Paraburkholderia</taxon>
    </lineage>
</organism>